<reference evidence="10" key="1">
    <citation type="journal article" date="2013" name="Nat. Biotechnol.">
        <title>Chinese hamster genome sequenced from sorted chromosomes.</title>
        <authorList>
            <person name="Brinkrolf K."/>
            <person name="Rupp O."/>
            <person name="Laux H."/>
            <person name="Kollin F."/>
            <person name="Ernst W."/>
            <person name="Linke B."/>
            <person name="Kofler R."/>
            <person name="Romand S."/>
            <person name="Hesse F."/>
            <person name="Budach W.E."/>
            <person name="Galosy S."/>
            <person name="Muller D."/>
            <person name="Noll T."/>
            <person name="Wienberg J."/>
            <person name="Jostock T."/>
            <person name="Leonard M."/>
            <person name="Grillari J."/>
            <person name="Tauch A."/>
            <person name="Goesmann A."/>
            <person name="Helk B."/>
            <person name="Mott J.E."/>
            <person name="Puhler A."/>
            <person name="Borth N."/>
        </authorList>
    </citation>
    <scope>NUCLEOTIDE SEQUENCE [LARGE SCALE GENOMIC DNA]</scope>
    <source>
        <strain evidence="10">17A/GY</strain>
    </source>
</reference>
<gene>
    <name evidence="9" type="ORF">H671_3g10174</name>
</gene>
<feature type="region of interest" description="Disordered" evidence="7">
    <location>
        <begin position="168"/>
        <end position="237"/>
    </location>
</feature>
<proteinExistence type="predicted"/>
<dbReference type="EMBL" id="KE673018">
    <property type="protein sequence ID" value="ERE78686.1"/>
    <property type="molecule type" value="Genomic_DNA"/>
</dbReference>
<dbReference type="Proteomes" id="UP000030759">
    <property type="component" value="Unassembled WGS sequence"/>
</dbReference>
<dbReference type="GO" id="GO:0071787">
    <property type="term" value="P:endoplasmic reticulum tubular network formation"/>
    <property type="evidence" value="ECO:0007669"/>
    <property type="project" value="TreeGrafter"/>
</dbReference>
<dbReference type="FunFam" id="1.20.5.2480:FF:000001">
    <property type="entry name" value="Reticulon"/>
    <property type="match status" value="1"/>
</dbReference>
<evidence type="ECO:0000313" key="9">
    <source>
        <dbReference type="EMBL" id="ERE78686.1"/>
    </source>
</evidence>
<organism evidence="9 10">
    <name type="scientific">Cricetulus griseus</name>
    <name type="common">Chinese hamster</name>
    <name type="synonym">Cricetulus barabensis griseus</name>
    <dbReference type="NCBI Taxonomy" id="10029"/>
    <lineage>
        <taxon>Eukaryota</taxon>
        <taxon>Metazoa</taxon>
        <taxon>Chordata</taxon>
        <taxon>Craniata</taxon>
        <taxon>Vertebrata</taxon>
        <taxon>Euteleostomi</taxon>
        <taxon>Mammalia</taxon>
        <taxon>Eutheria</taxon>
        <taxon>Euarchontoglires</taxon>
        <taxon>Glires</taxon>
        <taxon>Rodentia</taxon>
        <taxon>Myomorpha</taxon>
        <taxon>Muroidea</taxon>
        <taxon>Cricetidae</taxon>
        <taxon>Cricetinae</taxon>
        <taxon>Cricetulus</taxon>
    </lineage>
</organism>
<dbReference type="GO" id="GO:0005789">
    <property type="term" value="C:endoplasmic reticulum membrane"/>
    <property type="evidence" value="ECO:0007669"/>
    <property type="project" value="UniProtKB-SubCell"/>
</dbReference>
<dbReference type="Pfam" id="PF02453">
    <property type="entry name" value="Reticulon"/>
    <property type="match status" value="1"/>
</dbReference>
<evidence type="ECO:0000256" key="6">
    <source>
        <dbReference type="RuleBase" id="RU210713"/>
    </source>
</evidence>
<dbReference type="AlphaFoldDB" id="A0A061I8G1"/>
<sequence>MSHFQKLWLPPFHLKYITLTLQHCLEKKSKTLGSQLILAKEGKDPLVLLDMKKLDSSQGTNKDREIGSAEEWIVKDQEPKNPNKVARASVEKDSPESPFEAGKSSCTTKNDWAEASFSPENIAGKPVKDYHLSSTKASDRGSGAATVEVALPDLRDAWPNCVLGEVTEVDSSGESDDTVIEDVTADPSFETNKILPEKPDSLSEEPSSASELLQAQPKTSHRRSLEAPPNVLSETGSPLTVTASANLESLLGKYVDDTDGSSPEDLLAAFTGAREKGLMGKDHSSLEAVLEKTADFKNALPMELLHERELGGSETKYSEHSKETNGGELSALSPQGALRVSPDLEQEQLTIRAIKELGERQAEQVQAEVAAPGGKLKQTFAPQPWPQRSSDILEYTDTETASDLGIAKKPSIINDTRVDPISSLSKTETVNKHVLARLLSDFSVRDLIFWRDVKKTGFVFGTTLIMLLSLAAFSVISVVSYLILALLSVTISFRVYKSVIQAVQKSEEGHPFKAYLDVDITLSSEAFHNYMNAAMVHVNRALKLIIRLFLVEDLVDSLKLAVSMWLMTYVGAVFNGITLLILGSKQSFPESPKKRQNKHMETRSATVTKTPFNSYNIVTCTMKELAQCQLEPGSKLFVLFNLVFSPLLFPLPSVPSTRCVRLKKRTGLLEPKRIRSESN</sequence>
<dbReference type="InterPro" id="IPR003388">
    <property type="entry name" value="Reticulon"/>
</dbReference>
<feature type="transmembrane region" description="Helical" evidence="6">
    <location>
        <begin position="458"/>
        <end position="484"/>
    </location>
</feature>
<feature type="compositionally biased region" description="Acidic residues" evidence="7">
    <location>
        <begin position="168"/>
        <end position="184"/>
    </location>
</feature>
<keyword evidence="2 6" id="KW-0812">Transmembrane</keyword>
<feature type="transmembrane region" description="Helical" evidence="6">
    <location>
        <begin position="562"/>
        <end position="583"/>
    </location>
</feature>
<evidence type="ECO:0000313" key="10">
    <source>
        <dbReference type="Proteomes" id="UP000030759"/>
    </source>
</evidence>
<feature type="compositionally biased region" description="Low complexity" evidence="7">
    <location>
        <begin position="204"/>
        <end position="213"/>
    </location>
</feature>
<protein>
    <recommendedName>
        <fullName evidence="6">Reticulon</fullName>
    </recommendedName>
</protein>
<dbReference type="PANTHER" id="PTHR45799">
    <property type="entry name" value="RETICULON-LIKE PROTEIN"/>
    <property type="match status" value="1"/>
</dbReference>
<dbReference type="InterPro" id="IPR046964">
    <property type="entry name" value="RTN1-4"/>
</dbReference>
<evidence type="ECO:0000256" key="4">
    <source>
        <dbReference type="ARBA" id="ARBA00022989"/>
    </source>
</evidence>
<dbReference type="GO" id="GO:0007420">
    <property type="term" value="P:brain development"/>
    <property type="evidence" value="ECO:0007669"/>
    <property type="project" value="TreeGrafter"/>
</dbReference>
<feature type="domain" description="Reticulon" evidence="8">
    <location>
        <begin position="444"/>
        <end position="583"/>
    </location>
</feature>
<evidence type="ECO:0000256" key="5">
    <source>
        <dbReference type="ARBA" id="ARBA00023136"/>
    </source>
</evidence>
<evidence type="ECO:0000256" key="2">
    <source>
        <dbReference type="ARBA" id="ARBA00022692"/>
    </source>
</evidence>
<feature type="region of interest" description="Disordered" evidence="7">
    <location>
        <begin position="312"/>
        <end position="333"/>
    </location>
</feature>
<evidence type="ECO:0000256" key="1">
    <source>
        <dbReference type="ARBA" id="ARBA00004477"/>
    </source>
</evidence>
<keyword evidence="4 6" id="KW-1133">Transmembrane helix</keyword>
<dbReference type="GO" id="GO:0014069">
    <property type="term" value="C:postsynaptic density"/>
    <property type="evidence" value="ECO:0007669"/>
    <property type="project" value="TreeGrafter"/>
</dbReference>
<feature type="region of interest" description="Disordered" evidence="7">
    <location>
        <begin position="75"/>
        <end position="107"/>
    </location>
</feature>
<dbReference type="GO" id="GO:0030182">
    <property type="term" value="P:neuron differentiation"/>
    <property type="evidence" value="ECO:0007669"/>
    <property type="project" value="TreeGrafter"/>
</dbReference>
<accession>A0A061I8G1</accession>
<evidence type="ECO:0000256" key="3">
    <source>
        <dbReference type="ARBA" id="ARBA00022824"/>
    </source>
</evidence>
<dbReference type="Gene3D" id="1.20.5.2480">
    <property type="match status" value="1"/>
</dbReference>
<comment type="subcellular location">
    <subcellularLocation>
        <location evidence="1 6">Endoplasmic reticulum membrane</location>
        <topology evidence="1 6">Multi-pass membrane protein</topology>
    </subcellularLocation>
</comment>
<name>A0A061I8G1_CRIGR</name>
<keyword evidence="5 6" id="KW-0472">Membrane</keyword>
<dbReference type="GO" id="GO:0043005">
    <property type="term" value="C:neuron projection"/>
    <property type="evidence" value="ECO:0007669"/>
    <property type="project" value="TreeGrafter"/>
</dbReference>
<keyword evidence="3 6" id="KW-0256">Endoplasmic reticulum</keyword>
<feature type="compositionally biased region" description="Basic and acidic residues" evidence="7">
    <location>
        <begin position="312"/>
        <end position="325"/>
    </location>
</feature>
<dbReference type="PANTHER" id="PTHR45799:SF4">
    <property type="entry name" value="RETICULON-3"/>
    <property type="match status" value="1"/>
</dbReference>
<dbReference type="PROSITE" id="PS50845">
    <property type="entry name" value="RETICULON"/>
    <property type="match status" value="1"/>
</dbReference>
<evidence type="ECO:0000259" key="8">
    <source>
        <dbReference type="PROSITE" id="PS50845"/>
    </source>
</evidence>
<evidence type="ECO:0000256" key="7">
    <source>
        <dbReference type="SAM" id="MobiDB-lite"/>
    </source>
</evidence>